<dbReference type="InterPro" id="IPR005467">
    <property type="entry name" value="His_kinase_dom"/>
</dbReference>
<dbReference type="RefSeq" id="WP_198099601.1">
    <property type="nucleotide sequence ID" value="NZ_JAEDAL010000001.1"/>
</dbReference>
<keyword evidence="6" id="KW-0067">ATP-binding</keyword>
<dbReference type="InterPro" id="IPR050980">
    <property type="entry name" value="2C_sensor_his_kinase"/>
</dbReference>
<dbReference type="InterPro" id="IPR003594">
    <property type="entry name" value="HATPase_dom"/>
</dbReference>
<dbReference type="SUPFAM" id="SSF55874">
    <property type="entry name" value="ATPase domain of HSP90 chaperone/DNA topoisomerase II/histidine kinase"/>
    <property type="match status" value="1"/>
</dbReference>
<keyword evidence="7" id="KW-1133">Transmembrane helix</keyword>
<dbReference type="AlphaFoldDB" id="A0A931NCH5"/>
<feature type="transmembrane region" description="Helical" evidence="7">
    <location>
        <begin position="403"/>
        <end position="426"/>
    </location>
</feature>
<dbReference type="InterPro" id="IPR036890">
    <property type="entry name" value="HATPase_C_sf"/>
</dbReference>
<evidence type="ECO:0000256" key="5">
    <source>
        <dbReference type="ARBA" id="ARBA00022777"/>
    </source>
</evidence>
<organism evidence="9 10">
    <name type="scientific">Inhella gelatinilytica</name>
    <dbReference type="NCBI Taxonomy" id="2795030"/>
    <lineage>
        <taxon>Bacteria</taxon>
        <taxon>Pseudomonadati</taxon>
        <taxon>Pseudomonadota</taxon>
        <taxon>Betaproteobacteria</taxon>
        <taxon>Burkholderiales</taxon>
        <taxon>Sphaerotilaceae</taxon>
        <taxon>Inhella</taxon>
    </lineage>
</organism>
<evidence type="ECO:0000256" key="3">
    <source>
        <dbReference type="ARBA" id="ARBA00022679"/>
    </source>
</evidence>
<evidence type="ECO:0000259" key="8">
    <source>
        <dbReference type="PROSITE" id="PS50109"/>
    </source>
</evidence>
<evidence type="ECO:0000313" key="10">
    <source>
        <dbReference type="Proteomes" id="UP000620139"/>
    </source>
</evidence>
<keyword evidence="7" id="KW-0812">Transmembrane</keyword>
<comment type="catalytic activity">
    <reaction evidence="1">
        <text>ATP + protein L-histidine = ADP + protein N-phospho-L-histidine.</text>
        <dbReference type="EC" id="2.7.13.3"/>
    </reaction>
</comment>
<dbReference type="Pfam" id="PF02518">
    <property type="entry name" value="HATPase_c"/>
    <property type="match status" value="1"/>
</dbReference>
<dbReference type="PROSITE" id="PS50109">
    <property type="entry name" value="HIS_KIN"/>
    <property type="match status" value="1"/>
</dbReference>
<dbReference type="Proteomes" id="UP000620139">
    <property type="component" value="Unassembled WGS sequence"/>
</dbReference>
<evidence type="ECO:0000256" key="4">
    <source>
        <dbReference type="ARBA" id="ARBA00022741"/>
    </source>
</evidence>
<keyword evidence="7" id="KW-0472">Membrane</keyword>
<keyword evidence="5 9" id="KW-0418">Kinase</keyword>
<dbReference type="EMBL" id="JAEDAL010000001">
    <property type="protein sequence ID" value="MBH9552017.1"/>
    <property type="molecule type" value="Genomic_DNA"/>
</dbReference>
<dbReference type="PANTHER" id="PTHR44936:SF10">
    <property type="entry name" value="SENSOR PROTEIN RSTB"/>
    <property type="match status" value="1"/>
</dbReference>
<dbReference type="GO" id="GO:0004673">
    <property type="term" value="F:protein histidine kinase activity"/>
    <property type="evidence" value="ECO:0007669"/>
    <property type="project" value="UniProtKB-EC"/>
</dbReference>
<evidence type="ECO:0000256" key="6">
    <source>
        <dbReference type="ARBA" id="ARBA00022840"/>
    </source>
</evidence>
<dbReference type="SMART" id="SM00387">
    <property type="entry name" value="HATPase_c"/>
    <property type="match status" value="1"/>
</dbReference>
<feature type="domain" description="Histidine kinase" evidence="8">
    <location>
        <begin position="498"/>
        <end position="695"/>
    </location>
</feature>
<evidence type="ECO:0000256" key="7">
    <source>
        <dbReference type="SAM" id="Phobius"/>
    </source>
</evidence>
<dbReference type="PANTHER" id="PTHR44936">
    <property type="entry name" value="SENSOR PROTEIN CREC"/>
    <property type="match status" value="1"/>
</dbReference>
<feature type="transmembrane region" description="Helical" evidence="7">
    <location>
        <begin position="35"/>
        <end position="56"/>
    </location>
</feature>
<proteinExistence type="predicted"/>
<dbReference type="GO" id="GO:0005524">
    <property type="term" value="F:ATP binding"/>
    <property type="evidence" value="ECO:0007669"/>
    <property type="project" value="UniProtKB-KW"/>
</dbReference>
<protein>
    <recommendedName>
        <fullName evidence="2">histidine kinase</fullName>
        <ecNumber evidence="2">2.7.13.3</ecNumber>
    </recommendedName>
</protein>
<evidence type="ECO:0000256" key="1">
    <source>
        <dbReference type="ARBA" id="ARBA00000085"/>
    </source>
</evidence>
<keyword evidence="4" id="KW-0547">Nucleotide-binding</keyword>
<accession>A0A931NCH5</accession>
<evidence type="ECO:0000313" key="9">
    <source>
        <dbReference type="EMBL" id="MBH9552017.1"/>
    </source>
</evidence>
<comment type="caution">
    <text evidence="9">The sequence shown here is derived from an EMBL/GenBank/DDBJ whole genome shotgun (WGS) entry which is preliminary data.</text>
</comment>
<dbReference type="Gene3D" id="3.30.565.10">
    <property type="entry name" value="Histidine kinase-like ATPase, C-terminal domain"/>
    <property type="match status" value="1"/>
</dbReference>
<keyword evidence="10" id="KW-1185">Reference proteome</keyword>
<reference evidence="9" key="1">
    <citation type="submission" date="2020-12" db="EMBL/GenBank/DDBJ databases">
        <title>The genome sequence of Inhella sp. 4Y17.</title>
        <authorList>
            <person name="Liu Y."/>
        </authorList>
    </citation>
    <scope>NUCLEOTIDE SEQUENCE</scope>
    <source>
        <strain evidence="9">4Y10</strain>
    </source>
</reference>
<dbReference type="EC" id="2.7.13.3" evidence="2"/>
<gene>
    <name evidence="9" type="ORF">I7X43_04055</name>
</gene>
<sequence>MSLRPRVMEGRVGDVVGGVMDRLPRLPLAAFARRVLLRAVFLALLAGSAALALQLLTEEKQRQRDAYEAGFRGQLEVLAERLRHPSGQLALLNPSPPAPDAQGWAPLRLPVGAIDFDDASKAERVMELSGCATQWDGGQALCLGVGRRASAGAFVYAIARVPKVGELRGRGRGQRDLTGLHHVQLTVRSTAGVQAWLAPLELRDRTQGQLPGFERPAGDTEQGLLSPLARPDRDFRGWLWRPACGPDSGGELQADCPALLSLRVPVAAWRDTARSGPWPPSDLDAVRVQLRLLGPEGQTLLDTQQPDAHAPPDLHSLRTALRPGEVLTLTRAGAAPTVLRASVGEEPAYPWLTRLIRRLPAARLEGPLQAERELLASEGRLHLRLTGDLRALDRELAATATRYLLYFALLAGAIALAWLIVELGLLRRMALLTRRANALTRSLQAQPDELPALDVADLRGRDELGILAGSLSELLARSREHLRGEQRRAEQAHEQWHAVGHEIMSPLQSLLALHAAADDPSRRYLLRMQAALNLLYGQASVGEALDRASAQRERLDLAAFAREVAANAPYAGIADVHTEGATEPLWVWADPLKLEDALTHVLTNAQRYRTPGSPITLRLTHGEEEATLAVHNHGPLIDAERLPTLFELGAGDAEGPSHRGQGLFVARSYLAKMGGRIGVHNEADGPCFTLGLARV</sequence>
<evidence type="ECO:0000256" key="2">
    <source>
        <dbReference type="ARBA" id="ARBA00012438"/>
    </source>
</evidence>
<keyword evidence="3" id="KW-0808">Transferase</keyword>
<name>A0A931NCH5_9BURK</name>